<dbReference type="OrthoDB" id="9780707at2"/>
<dbReference type="GO" id="GO:0009236">
    <property type="term" value="P:cobalamin biosynthetic process"/>
    <property type="evidence" value="ECO:0007669"/>
    <property type="project" value="UniProtKB-UniPathway"/>
</dbReference>
<dbReference type="EnsemblBacteria" id="BAC89577">
    <property type="protein sequence ID" value="BAC89577"/>
    <property type="gene ID" value="BAC89577"/>
</dbReference>
<gene>
    <name evidence="4" type="primary">cobK</name>
</gene>
<dbReference type="HOGENOM" id="CLU_068627_0_1_3"/>
<reference evidence="4 5" key="2">
    <citation type="journal article" date="2003" name="DNA Res.">
        <title>Complete genome structure of Gloeobacter violaceus PCC 7421, a cyanobacterium that lacks thylakoids (supplement).</title>
        <authorList>
            <person name="Nakamura Y."/>
            <person name="Kaneko T."/>
            <person name="Sato S."/>
            <person name="Mimuro M."/>
            <person name="Miyashita H."/>
            <person name="Tsuchiya T."/>
            <person name="Sasamoto S."/>
            <person name="Watanabe A."/>
            <person name="Kawashima K."/>
            <person name="Kishida Y."/>
            <person name="Kiyokawa C."/>
            <person name="Kohara M."/>
            <person name="Matsumoto M."/>
            <person name="Matsuno A."/>
            <person name="Nakazaki N."/>
            <person name="Shimpo S."/>
            <person name="Takeuchi C."/>
            <person name="Yamada M."/>
            <person name="Tabata S."/>
        </authorList>
    </citation>
    <scope>NUCLEOTIDE SEQUENCE [LARGE SCALE GENOMIC DNA]</scope>
    <source>
        <strain evidence="5">ATCC 29082 / PCC 7421</strain>
    </source>
</reference>
<dbReference type="InterPro" id="IPR003723">
    <property type="entry name" value="Precorrin-6x_reduct"/>
</dbReference>
<dbReference type="PhylomeDB" id="Q7NK44"/>
<dbReference type="PANTHER" id="PTHR36925">
    <property type="entry name" value="COBALT-PRECORRIN-6A REDUCTASE"/>
    <property type="match status" value="1"/>
</dbReference>
<dbReference type="STRING" id="251221.gene:10759126"/>
<dbReference type="PROSITE" id="PS51014">
    <property type="entry name" value="COBK_CBIJ"/>
    <property type="match status" value="1"/>
</dbReference>
<proteinExistence type="predicted"/>
<dbReference type="UniPathway" id="UPA00148"/>
<dbReference type="Pfam" id="PF02571">
    <property type="entry name" value="CbiJ"/>
    <property type="match status" value="1"/>
</dbReference>
<comment type="pathway">
    <text evidence="1">Cofactor biosynthesis; adenosylcobalamin biosynthesis.</text>
</comment>
<keyword evidence="3" id="KW-0560">Oxidoreductase</keyword>
<dbReference type="KEGG" id="gvi:gll1636"/>
<reference evidence="4 5" key="1">
    <citation type="journal article" date="2003" name="DNA Res.">
        <title>Complete genome structure of Gloeobacter violaceus PCC 7421, a cyanobacterium that lacks thylakoids.</title>
        <authorList>
            <person name="Nakamura Y."/>
            <person name="Kaneko T."/>
            <person name="Sato S."/>
            <person name="Mimuro M."/>
            <person name="Miyashita H."/>
            <person name="Tsuchiya T."/>
            <person name="Sasamoto S."/>
            <person name="Watanabe A."/>
            <person name="Kawashima K."/>
            <person name="Kishida Y."/>
            <person name="Kiyokawa C."/>
            <person name="Kohara M."/>
            <person name="Matsumoto M."/>
            <person name="Matsuno A."/>
            <person name="Nakazaki N."/>
            <person name="Shimpo S."/>
            <person name="Takeuchi C."/>
            <person name="Yamada M."/>
            <person name="Tabata S."/>
        </authorList>
    </citation>
    <scope>NUCLEOTIDE SEQUENCE [LARGE SCALE GENOMIC DNA]</scope>
    <source>
        <strain evidence="5">ATCC 29082 / PCC 7421</strain>
    </source>
</reference>
<evidence type="ECO:0000313" key="4">
    <source>
        <dbReference type="EMBL" id="BAC89577.1"/>
    </source>
</evidence>
<dbReference type="AlphaFoldDB" id="Q7NK44"/>
<dbReference type="NCBIfam" id="NF005970">
    <property type="entry name" value="PRK08057.1-4"/>
    <property type="match status" value="1"/>
</dbReference>
<organism evidence="4 5">
    <name type="scientific">Gloeobacter violaceus (strain ATCC 29082 / PCC 7421)</name>
    <dbReference type="NCBI Taxonomy" id="251221"/>
    <lineage>
        <taxon>Bacteria</taxon>
        <taxon>Bacillati</taxon>
        <taxon>Cyanobacteriota</taxon>
        <taxon>Cyanophyceae</taxon>
        <taxon>Gloeobacterales</taxon>
        <taxon>Gloeobacteraceae</taxon>
        <taxon>Gloeobacter</taxon>
    </lineage>
</organism>
<dbReference type="InParanoid" id="Q7NK44"/>
<dbReference type="NCBIfam" id="TIGR00715">
    <property type="entry name" value="precor6x_red"/>
    <property type="match status" value="1"/>
</dbReference>
<dbReference type="GO" id="GO:0016994">
    <property type="term" value="F:precorrin-6A reductase activity"/>
    <property type="evidence" value="ECO:0007669"/>
    <property type="project" value="InterPro"/>
</dbReference>
<protein>
    <submittedName>
        <fullName evidence="4">CobK protein</fullName>
    </submittedName>
</protein>
<dbReference type="EMBL" id="BA000045">
    <property type="protein sequence ID" value="BAC89577.1"/>
    <property type="molecule type" value="Genomic_DNA"/>
</dbReference>
<evidence type="ECO:0000256" key="2">
    <source>
        <dbReference type="ARBA" id="ARBA00022573"/>
    </source>
</evidence>
<dbReference type="FunCoup" id="Q7NK44">
    <property type="interactions" value="90"/>
</dbReference>
<keyword evidence="5" id="KW-1185">Reference proteome</keyword>
<dbReference type="eggNOG" id="COG2099">
    <property type="taxonomic scope" value="Bacteria"/>
</dbReference>
<dbReference type="PANTHER" id="PTHR36925:SF1">
    <property type="entry name" value="COBALT-PRECORRIN-6A REDUCTASE"/>
    <property type="match status" value="1"/>
</dbReference>
<keyword evidence="2" id="KW-0169">Cobalamin biosynthesis</keyword>
<sequence>MSMIWLIGGTSESRSIAQALAGARVPWVATVTTARAAGLYTGLPGEVGVGPLNTEALGAFLAAHRPLAVVDASHPFAAQISRLAMAVGLPYLRYERPSVSLAPETEQFPDFAALVHSQVLDGRRVLLTVGVKALPLLAPLQGRAALWARVLPESAAQAHSAGFALNRLILTRPPVDAGAERELWQRLAVDTVVTKEGGEAGGVDVKQVVARQLGVRLVVIARPTLAYPRQTANLSEVLAFAQKFLHPALDQ</sequence>
<dbReference type="PATRIC" id="fig|251221.4.peg.1670"/>
<dbReference type="Proteomes" id="UP000000557">
    <property type="component" value="Chromosome"/>
</dbReference>
<evidence type="ECO:0000256" key="3">
    <source>
        <dbReference type="ARBA" id="ARBA00023002"/>
    </source>
</evidence>
<evidence type="ECO:0000256" key="1">
    <source>
        <dbReference type="ARBA" id="ARBA00004953"/>
    </source>
</evidence>
<name>Q7NK44_GLOVI</name>
<accession>Q7NK44</accession>
<evidence type="ECO:0000313" key="5">
    <source>
        <dbReference type="Proteomes" id="UP000000557"/>
    </source>
</evidence>